<proteinExistence type="predicted"/>
<dbReference type="AlphaFoldDB" id="A0A063Y2N5"/>
<feature type="transmembrane region" description="Helical" evidence="1">
    <location>
        <begin position="60"/>
        <end position="81"/>
    </location>
</feature>
<gene>
    <name evidence="2" type="ORF">ADINL_2698</name>
</gene>
<evidence type="ECO:0000313" key="3">
    <source>
        <dbReference type="Proteomes" id="UP000027318"/>
    </source>
</evidence>
<dbReference type="OrthoDB" id="6120615at2"/>
<evidence type="ECO:0000313" key="2">
    <source>
        <dbReference type="EMBL" id="KDE38797.1"/>
    </source>
</evidence>
<reference evidence="2 3" key="1">
    <citation type="journal article" date="2005" name="Int. J. Syst. Evol. Microbiol.">
        <title>Nitrincola lacisaponensis gen. nov., sp. nov., a novel alkaliphilic bacterium isolated from an alkaline, saline lake.</title>
        <authorList>
            <person name="Dimitriu P.A."/>
            <person name="Shukla S.K."/>
            <person name="Conradt J."/>
            <person name="Marquez M.C."/>
            <person name="Ventosa A."/>
            <person name="Maglia A."/>
            <person name="Peyton B.M."/>
            <person name="Pinkart H.C."/>
            <person name="Mormile M.R."/>
        </authorList>
    </citation>
    <scope>NUCLEOTIDE SEQUENCE [LARGE SCALE GENOMIC DNA]</scope>
    <source>
        <strain evidence="2 3">4CA</strain>
    </source>
</reference>
<name>A0A063Y2N5_9GAMM</name>
<keyword evidence="1" id="KW-1133">Transmembrane helix</keyword>
<sequence>MLRIGLLLLIVPGVALLGLFFYEQLQISDCRLEGGHWDYLRAVCDQQPHPFIPLMARKPLLVNGGMLLSCLGLLITIAGLYRRRM</sequence>
<comment type="caution">
    <text evidence="2">The sequence shown here is derived from an EMBL/GenBank/DDBJ whole genome shotgun (WGS) entry which is preliminary data.</text>
</comment>
<dbReference type="RefSeq" id="WP_036549140.1">
    <property type="nucleotide sequence ID" value="NZ_JMSZ01000036.1"/>
</dbReference>
<dbReference type="STRING" id="267850.ADINL_2698"/>
<keyword evidence="1" id="KW-0812">Transmembrane</keyword>
<keyword evidence="1" id="KW-0472">Membrane</keyword>
<dbReference type="EMBL" id="JMSZ01000036">
    <property type="protein sequence ID" value="KDE38797.1"/>
    <property type="molecule type" value="Genomic_DNA"/>
</dbReference>
<protein>
    <recommendedName>
        <fullName evidence="4">Transmembrane protein</fullName>
    </recommendedName>
</protein>
<keyword evidence="3" id="KW-1185">Reference proteome</keyword>
<dbReference type="Proteomes" id="UP000027318">
    <property type="component" value="Unassembled WGS sequence"/>
</dbReference>
<accession>A0A063Y2N5</accession>
<evidence type="ECO:0000256" key="1">
    <source>
        <dbReference type="SAM" id="Phobius"/>
    </source>
</evidence>
<evidence type="ECO:0008006" key="4">
    <source>
        <dbReference type="Google" id="ProtNLM"/>
    </source>
</evidence>
<organism evidence="2 3">
    <name type="scientific">Nitrincola lacisaponensis</name>
    <dbReference type="NCBI Taxonomy" id="267850"/>
    <lineage>
        <taxon>Bacteria</taxon>
        <taxon>Pseudomonadati</taxon>
        <taxon>Pseudomonadota</taxon>
        <taxon>Gammaproteobacteria</taxon>
        <taxon>Oceanospirillales</taxon>
        <taxon>Oceanospirillaceae</taxon>
        <taxon>Nitrincola</taxon>
    </lineage>
</organism>
<feature type="transmembrane region" description="Helical" evidence="1">
    <location>
        <begin position="5"/>
        <end position="22"/>
    </location>
</feature>